<organism evidence="1 2">
    <name type="scientific">Plasmodium falciparum Vietnam Oak-Knoll</name>
    <name type="common">FVO</name>
    <dbReference type="NCBI Taxonomy" id="1036723"/>
    <lineage>
        <taxon>Eukaryota</taxon>
        <taxon>Sar</taxon>
        <taxon>Alveolata</taxon>
        <taxon>Apicomplexa</taxon>
        <taxon>Aconoidasida</taxon>
        <taxon>Haemosporida</taxon>
        <taxon>Plasmodiidae</taxon>
        <taxon>Plasmodium</taxon>
        <taxon>Plasmodium (Laverania)</taxon>
    </lineage>
</organism>
<sequence>MNTTQWIYKIPCFNKILSNVRYFSDRKRKIMNGTEYIRRKTVSKCKILTINMRLSQKIK</sequence>
<evidence type="ECO:0000313" key="2">
    <source>
        <dbReference type="Proteomes" id="UP000030690"/>
    </source>
</evidence>
<gene>
    <name evidence="1" type="ORF">PFFVO_03641</name>
</gene>
<dbReference type="Proteomes" id="UP000030690">
    <property type="component" value="Unassembled WGS sequence"/>
</dbReference>
<evidence type="ECO:0000313" key="1">
    <source>
        <dbReference type="EMBL" id="ETW17490.1"/>
    </source>
</evidence>
<reference evidence="1 2" key="2">
    <citation type="submission" date="2013-02" db="EMBL/GenBank/DDBJ databases">
        <title>The Genome Sequence of Plasmodium falciparum Vietnam Oak-Knoll (FVO).</title>
        <authorList>
            <consortium name="The Broad Institute Genome Sequencing Platform"/>
            <consortium name="The Broad Institute Genome Sequencing Center for Infectious Disease"/>
            <person name="Neafsey D."/>
            <person name="Cheeseman I."/>
            <person name="Volkman S."/>
            <person name="Adams J."/>
            <person name="Walker B."/>
            <person name="Young S.K."/>
            <person name="Zeng Q."/>
            <person name="Gargeya S."/>
            <person name="Fitzgerald M."/>
            <person name="Haas B."/>
            <person name="Abouelleil A."/>
            <person name="Alvarado L."/>
            <person name="Arachchi H.M."/>
            <person name="Berlin A.M."/>
            <person name="Chapman S.B."/>
            <person name="Dewar J."/>
            <person name="Goldberg J."/>
            <person name="Griggs A."/>
            <person name="Gujja S."/>
            <person name="Hansen M."/>
            <person name="Howarth C."/>
            <person name="Imamovic A."/>
            <person name="Larimer J."/>
            <person name="McCowan C."/>
            <person name="Murphy C."/>
            <person name="Neiman D."/>
            <person name="Pearson M."/>
            <person name="Priest M."/>
            <person name="Roberts A."/>
            <person name="Saif S."/>
            <person name="Shea T."/>
            <person name="Sisk P."/>
            <person name="Sykes S."/>
            <person name="Wortman J."/>
            <person name="Nusbaum C."/>
            <person name="Birren B."/>
        </authorList>
    </citation>
    <scope>NUCLEOTIDE SEQUENCE [LARGE SCALE GENOMIC DNA]</scope>
    <source>
        <strain evidence="2">Vietnam Oak-Knoll (FVO)</strain>
    </source>
</reference>
<accession>A0A024V5J1</accession>
<protein>
    <submittedName>
        <fullName evidence="1">Uncharacterized protein</fullName>
    </submittedName>
</protein>
<reference evidence="1 2" key="1">
    <citation type="submission" date="2013-02" db="EMBL/GenBank/DDBJ databases">
        <title>The Genome Annotation of Plasmodium falciparum Vietnam Oak-Knoll (FVO).</title>
        <authorList>
            <consortium name="The Broad Institute Genome Sequencing Platform"/>
            <consortium name="The Broad Institute Genome Sequencing Center for Infectious Disease"/>
            <person name="Neafsey D."/>
            <person name="Hoffman S."/>
            <person name="Volkman S."/>
            <person name="Rosenthal P."/>
            <person name="Walker B."/>
            <person name="Young S.K."/>
            <person name="Zeng Q."/>
            <person name="Gargeya S."/>
            <person name="Fitzgerald M."/>
            <person name="Haas B."/>
            <person name="Abouelleil A."/>
            <person name="Allen A.W."/>
            <person name="Alvarado L."/>
            <person name="Arachchi H.M."/>
            <person name="Berlin A.M."/>
            <person name="Chapman S.B."/>
            <person name="Gainer-Dewar J."/>
            <person name="Goldberg J."/>
            <person name="Griggs A."/>
            <person name="Gujja S."/>
            <person name="Hansen M."/>
            <person name="Howarth C."/>
            <person name="Imamovic A."/>
            <person name="Ireland A."/>
            <person name="Larimer J."/>
            <person name="McCowan C."/>
            <person name="Murphy C."/>
            <person name="Pearson M."/>
            <person name="Poon T.W."/>
            <person name="Priest M."/>
            <person name="Roberts A."/>
            <person name="Saif S."/>
            <person name="Shea T."/>
            <person name="Sisk P."/>
            <person name="Sykes S."/>
            <person name="Wortman J."/>
            <person name="Nusbaum C."/>
            <person name="Birren B."/>
        </authorList>
    </citation>
    <scope>NUCLEOTIDE SEQUENCE [LARGE SCALE GENOMIC DNA]</scope>
    <source>
        <strain evidence="2">Vietnam Oak-Knoll (FVO)</strain>
    </source>
</reference>
<proteinExistence type="predicted"/>
<dbReference type="AlphaFoldDB" id="A0A024V5J1"/>
<name>A0A024V5J1_PLAFA</name>
<dbReference type="EMBL" id="KI925121">
    <property type="protein sequence ID" value="ETW17490.1"/>
    <property type="molecule type" value="Genomic_DNA"/>
</dbReference>